<dbReference type="EMBL" id="JASPKY010000026">
    <property type="protein sequence ID" value="KAK9751695.1"/>
    <property type="molecule type" value="Genomic_DNA"/>
</dbReference>
<dbReference type="InterPro" id="IPR003433">
    <property type="entry name" value="Capsid_VP4_densovirus"/>
</dbReference>
<dbReference type="AlphaFoldDB" id="A0AAW1MT78"/>
<dbReference type="InterPro" id="IPR016184">
    <property type="entry name" value="Capsid/spike_ssDNA_virus"/>
</dbReference>
<organism evidence="1 2">
    <name type="scientific">Popillia japonica</name>
    <name type="common">Japanese beetle</name>
    <dbReference type="NCBI Taxonomy" id="7064"/>
    <lineage>
        <taxon>Eukaryota</taxon>
        <taxon>Metazoa</taxon>
        <taxon>Ecdysozoa</taxon>
        <taxon>Arthropoda</taxon>
        <taxon>Hexapoda</taxon>
        <taxon>Insecta</taxon>
        <taxon>Pterygota</taxon>
        <taxon>Neoptera</taxon>
        <taxon>Endopterygota</taxon>
        <taxon>Coleoptera</taxon>
        <taxon>Polyphaga</taxon>
        <taxon>Scarabaeiformia</taxon>
        <taxon>Scarabaeidae</taxon>
        <taxon>Rutelinae</taxon>
        <taxon>Popillia</taxon>
    </lineage>
</organism>
<evidence type="ECO:0000313" key="1">
    <source>
        <dbReference type="EMBL" id="KAK9751695.1"/>
    </source>
</evidence>
<gene>
    <name evidence="1" type="ORF">QE152_g4848</name>
</gene>
<dbReference type="SUPFAM" id="SSF88645">
    <property type="entry name" value="ssDNA viruses"/>
    <property type="match status" value="1"/>
</dbReference>
<sequence length="212" mass="24432">MATTNESTKNVYHINSGWPRLDNIIDRYNLNEHINIPIIKYSYKPRCGILKHPYHNAIVPNKVKPFINHTDIGKRTCQYVQEEAFSQDTPKVYPLFEKKGQKLAYKNIIDKYHMFASDITLHSTKAQPQIHFGIELVQANAPTDTTPNFVNASAEYEIQCSCVIGFSNNFMYANSAISSKSKFMTGFADTKQHYYMQQPHIGGYYSQNWYGK</sequence>
<name>A0AAW1MT78_POPJA</name>
<proteinExistence type="predicted"/>
<keyword evidence="2" id="KW-1185">Reference proteome</keyword>
<reference evidence="1 2" key="1">
    <citation type="journal article" date="2024" name="BMC Genomics">
        <title>De novo assembly and annotation of Popillia japonica's genome with initial clues to its potential as an invasive pest.</title>
        <authorList>
            <person name="Cucini C."/>
            <person name="Boschi S."/>
            <person name="Funari R."/>
            <person name="Cardaioli E."/>
            <person name="Iannotti N."/>
            <person name="Marturano G."/>
            <person name="Paoli F."/>
            <person name="Bruttini M."/>
            <person name="Carapelli A."/>
            <person name="Frati F."/>
            <person name="Nardi F."/>
        </authorList>
    </citation>
    <scope>NUCLEOTIDE SEQUENCE [LARGE SCALE GENOMIC DNA]</scope>
    <source>
        <strain evidence="1">DMR45628</strain>
    </source>
</reference>
<comment type="caution">
    <text evidence="1">The sequence shown here is derived from an EMBL/GenBank/DDBJ whole genome shotgun (WGS) entry which is preliminary data.</text>
</comment>
<protein>
    <submittedName>
        <fullName evidence="1">Capsid protein VP4</fullName>
    </submittedName>
</protein>
<evidence type="ECO:0000313" key="2">
    <source>
        <dbReference type="Proteomes" id="UP001458880"/>
    </source>
</evidence>
<accession>A0AAW1MT78</accession>
<dbReference type="Proteomes" id="UP001458880">
    <property type="component" value="Unassembled WGS sequence"/>
</dbReference>
<dbReference type="Pfam" id="PF02336">
    <property type="entry name" value="Denso_VP4"/>
    <property type="match status" value="1"/>
</dbReference>